<dbReference type="InterPro" id="IPR029063">
    <property type="entry name" value="SAM-dependent_MTases_sf"/>
</dbReference>
<dbReference type="PANTHER" id="PTHR43619:SF2">
    <property type="entry name" value="S-ADENOSYL-L-METHIONINE-DEPENDENT METHYLTRANSFERASES SUPERFAMILY PROTEIN"/>
    <property type="match status" value="1"/>
</dbReference>
<dbReference type="PANTHER" id="PTHR43619">
    <property type="entry name" value="S-ADENOSYL-L-METHIONINE-DEPENDENT METHYLTRANSFERASE YKTD-RELATED"/>
    <property type="match status" value="1"/>
</dbReference>
<keyword evidence="1 3" id="KW-0489">Methyltransferase</keyword>
<dbReference type="Gene3D" id="3.40.50.150">
    <property type="entry name" value="Vaccinia Virus protein VP39"/>
    <property type="match status" value="1"/>
</dbReference>
<evidence type="ECO:0000256" key="2">
    <source>
        <dbReference type="ARBA" id="ARBA00022679"/>
    </source>
</evidence>
<reference evidence="4" key="1">
    <citation type="journal article" date="2019" name="Int. J. Syst. Evol. Microbiol.">
        <title>The Global Catalogue of Microorganisms (GCM) 10K type strain sequencing project: providing services to taxonomists for standard genome sequencing and annotation.</title>
        <authorList>
            <consortium name="The Broad Institute Genomics Platform"/>
            <consortium name="The Broad Institute Genome Sequencing Center for Infectious Disease"/>
            <person name="Wu L."/>
            <person name="Ma J."/>
        </authorList>
    </citation>
    <scope>NUCLEOTIDE SEQUENCE [LARGE SCALE GENOMIC DNA]</scope>
    <source>
        <strain evidence="4">JCM 18304</strain>
    </source>
</reference>
<dbReference type="EMBL" id="BAABJQ010000002">
    <property type="protein sequence ID" value="GAA5179004.1"/>
    <property type="molecule type" value="Genomic_DNA"/>
</dbReference>
<evidence type="ECO:0000313" key="3">
    <source>
        <dbReference type="EMBL" id="GAA5179004.1"/>
    </source>
</evidence>
<dbReference type="RefSeq" id="WP_345626122.1">
    <property type="nucleotide sequence ID" value="NZ_BAABJQ010000002.1"/>
</dbReference>
<dbReference type="Pfam" id="PF04072">
    <property type="entry name" value="LCM"/>
    <property type="match status" value="1"/>
</dbReference>
<accession>A0ABP9RJM7</accession>
<dbReference type="InterPro" id="IPR007213">
    <property type="entry name" value="Ppm1/Ppm2/Tcmp"/>
</dbReference>
<sequence>MNGQTKLTGVPETMLLTLYHRALETARPDRLFADEFAVSFVERIDHDFAKFDDWRMRWAIPVRTWLIDNAVREFLRRHPEGTVITLGAGLCTRALRLDNAQAQWFSVDLAEIRPLWQELIGESARNHLVTCSVTDLAWMDRIPPAATTRPMLFVAEGLLQYLDESSVRDLVLAIRQRFPGSELVVEVLGTFTVKNTRLNPTVAGTGAVFRWGCDDCAELETWAEGIVLLDQWYLVDYEPQRQRYLARLPGMLGGKGQFGKVARLRLGTR</sequence>
<dbReference type="GO" id="GO:0008168">
    <property type="term" value="F:methyltransferase activity"/>
    <property type="evidence" value="ECO:0007669"/>
    <property type="project" value="UniProtKB-KW"/>
</dbReference>
<organism evidence="3 4">
    <name type="scientific">Rugosimonospora acidiphila</name>
    <dbReference type="NCBI Taxonomy" id="556531"/>
    <lineage>
        <taxon>Bacteria</taxon>
        <taxon>Bacillati</taxon>
        <taxon>Actinomycetota</taxon>
        <taxon>Actinomycetes</taxon>
        <taxon>Micromonosporales</taxon>
        <taxon>Micromonosporaceae</taxon>
        <taxon>Rugosimonospora</taxon>
    </lineage>
</organism>
<dbReference type="Proteomes" id="UP001501570">
    <property type="component" value="Unassembled WGS sequence"/>
</dbReference>
<protein>
    <submittedName>
        <fullName evidence="3">Class I SAM-dependent methyltransferase</fullName>
    </submittedName>
</protein>
<name>A0ABP9RJM7_9ACTN</name>
<proteinExistence type="predicted"/>
<keyword evidence="4" id="KW-1185">Reference proteome</keyword>
<evidence type="ECO:0000256" key="1">
    <source>
        <dbReference type="ARBA" id="ARBA00022603"/>
    </source>
</evidence>
<evidence type="ECO:0000313" key="4">
    <source>
        <dbReference type="Proteomes" id="UP001501570"/>
    </source>
</evidence>
<dbReference type="PIRSF" id="PIRSF028177">
    <property type="entry name" value="Polyketide_synth_Omtfrase_TcmP"/>
    <property type="match status" value="1"/>
</dbReference>
<gene>
    <name evidence="3" type="ORF">GCM10023322_07630</name>
</gene>
<dbReference type="InterPro" id="IPR016874">
    <property type="entry name" value="TcmP-like"/>
</dbReference>
<comment type="caution">
    <text evidence="3">The sequence shown here is derived from an EMBL/GenBank/DDBJ whole genome shotgun (WGS) entry which is preliminary data.</text>
</comment>
<dbReference type="GO" id="GO:0032259">
    <property type="term" value="P:methylation"/>
    <property type="evidence" value="ECO:0007669"/>
    <property type="project" value="UniProtKB-KW"/>
</dbReference>
<keyword evidence="2" id="KW-0808">Transferase</keyword>
<dbReference type="SUPFAM" id="SSF53335">
    <property type="entry name" value="S-adenosyl-L-methionine-dependent methyltransferases"/>
    <property type="match status" value="1"/>
</dbReference>